<feature type="non-terminal residue" evidence="1">
    <location>
        <position position="1"/>
    </location>
</feature>
<dbReference type="AlphaFoldDB" id="X1DE86"/>
<protein>
    <submittedName>
        <fullName evidence="1">Uncharacterized protein</fullName>
    </submittedName>
</protein>
<accession>X1DE86</accession>
<evidence type="ECO:0000313" key="1">
    <source>
        <dbReference type="EMBL" id="GAH19096.1"/>
    </source>
</evidence>
<sequence>VMTLELKAAVKLRPFIPGIVDYFARRKVGLT</sequence>
<reference evidence="1" key="1">
    <citation type="journal article" date="2014" name="Front. Microbiol.">
        <title>High frequency of phylogenetically diverse reductive dehalogenase-homologous genes in deep subseafloor sedimentary metagenomes.</title>
        <authorList>
            <person name="Kawai M."/>
            <person name="Futagami T."/>
            <person name="Toyoda A."/>
            <person name="Takaki Y."/>
            <person name="Nishi S."/>
            <person name="Hori S."/>
            <person name="Arai W."/>
            <person name="Tsubouchi T."/>
            <person name="Morono Y."/>
            <person name="Uchiyama I."/>
            <person name="Ito T."/>
            <person name="Fujiyama A."/>
            <person name="Inagaki F."/>
            <person name="Takami H."/>
        </authorList>
    </citation>
    <scope>NUCLEOTIDE SEQUENCE</scope>
    <source>
        <strain evidence="1">Expedition CK06-06</strain>
    </source>
</reference>
<comment type="caution">
    <text evidence="1">The sequence shown here is derived from an EMBL/GenBank/DDBJ whole genome shotgun (WGS) entry which is preliminary data.</text>
</comment>
<gene>
    <name evidence="1" type="ORF">S03H2_06586</name>
</gene>
<proteinExistence type="predicted"/>
<organism evidence="1">
    <name type="scientific">marine sediment metagenome</name>
    <dbReference type="NCBI Taxonomy" id="412755"/>
    <lineage>
        <taxon>unclassified sequences</taxon>
        <taxon>metagenomes</taxon>
        <taxon>ecological metagenomes</taxon>
    </lineage>
</organism>
<dbReference type="EMBL" id="BARU01002911">
    <property type="protein sequence ID" value="GAH19096.1"/>
    <property type="molecule type" value="Genomic_DNA"/>
</dbReference>
<name>X1DE86_9ZZZZ</name>